<dbReference type="InterPro" id="IPR018535">
    <property type="entry name" value="DUF1996"/>
</dbReference>
<keyword evidence="1" id="KW-0732">Signal</keyword>
<sequence length="333" mass="36698">MAKLLLFALLAPYAQALLRFSCSQLVVERLDPLVNPGTPQSPHVHQIIGGNAFNISMDPSIAPADQATCTTCSFAEDFSNYWTAVLYFRAKNSTFKRVPQKGNVGFEQSNGGMTVYYTPTLSNGAQPKGAVMAFKKGFRMIVGNPTYRTEAQAKQFRQLTYTCLQNMNTRSPETLDFPKKPCPAGIMVNVRFPTCWDGVNLDSPNHMDHVSYPSSGTFENNGPCPSTHPVKIPQLFFETIFATEQFKNDWPADGSQPFVWSFGDATGYGNHGDYVFGWKGDSLQKAMDANCNINCPPLKTQTIATGNKCAQSQKVKENIDGWLTELPGGMPVM</sequence>
<evidence type="ECO:0000259" key="2">
    <source>
        <dbReference type="Pfam" id="PF09362"/>
    </source>
</evidence>
<evidence type="ECO:0000313" key="4">
    <source>
        <dbReference type="Proteomes" id="UP000799291"/>
    </source>
</evidence>
<proteinExistence type="predicted"/>
<reference evidence="3" key="1">
    <citation type="journal article" date="2020" name="Stud. Mycol.">
        <title>101 Dothideomycetes genomes: a test case for predicting lifestyles and emergence of pathogens.</title>
        <authorList>
            <person name="Haridas S."/>
            <person name="Albert R."/>
            <person name="Binder M."/>
            <person name="Bloem J."/>
            <person name="Labutti K."/>
            <person name="Salamov A."/>
            <person name="Andreopoulos B."/>
            <person name="Baker S."/>
            <person name="Barry K."/>
            <person name="Bills G."/>
            <person name="Bluhm B."/>
            <person name="Cannon C."/>
            <person name="Castanera R."/>
            <person name="Culley D."/>
            <person name="Daum C."/>
            <person name="Ezra D."/>
            <person name="Gonzalez J."/>
            <person name="Henrissat B."/>
            <person name="Kuo A."/>
            <person name="Liang C."/>
            <person name="Lipzen A."/>
            <person name="Lutzoni F."/>
            <person name="Magnuson J."/>
            <person name="Mondo S."/>
            <person name="Nolan M."/>
            <person name="Ohm R."/>
            <person name="Pangilinan J."/>
            <person name="Park H.-J."/>
            <person name="Ramirez L."/>
            <person name="Alfaro M."/>
            <person name="Sun H."/>
            <person name="Tritt A."/>
            <person name="Yoshinaga Y."/>
            <person name="Zwiers L.-H."/>
            <person name="Turgeon B."/>
            <person name="Goodwin S."/>
            <person name="Spatafora J."/>
            <person name="Crous P."/>
            <person name="Grigoriev I."/>
        </authorList>
    </citation>
    <scope>NUCLEOTIDE SEQUENCE</scope>
    <source>
        <strain evidence="3">CBS 122367</strain>
    </source>
</reference>
<name>A0A6G1JG46_9PLEO</name>
<gene>
    <name evidence="3" type="ORF">K458DRAFT_462598</name>
</gene>
<feature type="chain" id="PRO_5026361371" description="DUF1996 domain-containing protein" evidence="1">
    <location>
        <begin position="17"/>
        <end position="333"/>
    </location>
</feature>
<feature type="signal peptide" evidence="1">
    <location>
        <begin position="1"/>
        <end position="16"/>
    </location>
</feature>
<dbReference type="PANTHER" id="PTHR43662">
    <property type="match status" value="1"/>
</dbReference>
<accession>A0A6G1JG46</accession>
<dbReference type="EMBL" id="MU005572">
    <property type="protein sequence ID" value="KAF2689544.1"/>
    <property type="molecule type" value="Genomic_DNA"/>
</dbReference>
<dbReference type="Proteomes" id="UP000799291">
    <property type="component" value="Unassembled WGS sequence"/>
</dbReference>
<feature type="domain" description="DUF1996" evidence="2">
    <location>
        <begin position="31"/>
        <end position="278"/>
    </location>
</feature>
<dbReference type="OrthoDB" id="74764at2759"/>
<evidence type="ECO:0000313" key="3">
    <source>
        <dbReference type="EMBL" id="KAF2689544.1"/>
    </source>
</evidence>
<evidence type="ECO:0000256" key="1">
    <source>
        <dbReference type="SAM" id="SignalP"/>
    </source>
</evidence>
<dbReference type="AlphaFoldDB" id="A0A6G1JG46"/>
<protein>
    <recommendedName>
        <fullName evidence="2">DUF1996 domain-containing protein</fullName>
    </recommendedName>
</protein>
<dbReference type="PANTHER" id="PTHR43662:SF13">
    <property type="entry name" value="DUF1996 DOMAIN-CONTAINING PROTEIN"/>
    <property type="match status" value="1"/>
</dbReference>
<keyword evidence="4" id="KW-1185">Reference proteome</keyword>
<dbReference type="Pfam" id="PF09362">
    <property type="entry name" value="DUF1996"/>
    <property type="match status" value="1"/>
</dbReference>
<organism evidence="3 4">
    <name type="scientific">Lentithecium fluviatile CBS 122367</name>
    <dbReference type="NCBI Taxonomy" id="1168545"/>
    <lineage>
        <taxon>Eukaryota</taxon>
        <taxon>Fungi</taxon>
        <taxon>Dikarya</taxon>
        <taxon>Ascomycota</taxon>
        <taxon>Pezizomycotina</taxon>
        <taxon>Dothideomycetes</taxon>
        <taxon>Pleosporomycetidae</taxon>
        <taxon>Pleosporales</taxon>
        <taxon>Massarineae</taxon>
        <taxon>Lentitheciaceae</taxon>
        <taxon>Lentithecium</taxon>
    </lineage>
</organism>